<sequence length="148" mass="17102">MTALADDSKDLEAMMTGYIKAYEQGDVKAVSEFYVQNDGIDIWGTARDEHATHLNEVKEGLMRDFKEAKTRITTENVRTFNRGEAGVIVSEWVVDYQHKGSSEWKKIPLVRSTLYAEKRDGKWKIRHAHWSDPNVYHPEGRSFPIDEK</sequence>
<dbReference type="Proteomes" id="UP000028073">
    <property type="component" value="Unassembled WGS sequence"/>
</dbReference>
<keyword evidence="3" id="KW-1185">Reference proteome</keyword>
<dbReference type="Gene3D" id="3.10.450.50">
    <property type="match status" value="1"/>
</dbReference>
<comment type="caution">
    <text evidence="2">The sequence shown here is derived from an EMBL/GenBank/DDBJ whole genome shotgun (WGS) entry which is preliminary data.</text>
</comment>
<evidence type="ECO:0000313" key="2">
    <source>
        <dbReference type="EMBL" id="KEQ17042.1"/>
    </source>
</evidence>
<dbReference type="SUPFAM" id="SSF54427">
    <property type="entry name" value="NTF2-like"/>
    <property type="match status" value="1"/>
</dbReference>
<dbReference type="InterPro" id="IPR032710">
    <property type="entry name" value="NTF2-like_dom_sf"/>
</dbReference>
<proteinExistence type="predicted"/>
<dbReference type="EMBL" id="JOKH01000003">
    <property type="protein sequence ID" value="KEQ17042.1"/>
    <property type="molecule type" value="Genomic_DNA"/>
</dbReference>
<dbReference type="InterPro" id="IPR037401">
    <property type="entry name" value="SnoaL-like"/>
</dbReference>
<reference evidence="2 3" key="1">
    <citation type="submission" date="2014-06" db="EMBL/GenBank/DDBJ databases">
        <title>Whole Genome Sequences of Three Symbiotic Endozoicomonas Bacteria.</title>
        <authorList>
            <person name="Neave M.J."/>
            <person name="Apprill A."/>
            <person name="Voolstra C.R."/>
        </authorList>
    </citation>
    <scope>NUCLEOTIDE SEQUENCE [LARGE SCALE GENOMIC DNA]</scope>
    <source>
        <strain evidence="2 3">DSM 25634</strain>
    </source>
</reference>
<dbReference type="Pfam" id="PF13474">
    <property type="entry name" value="SnoaL_3"/>
    <property type="match status" value="1"/>
</dbReference>
<feature type="domain" description="SnoaL-like" evidence="1">
    <location>
        <begin position="12"/>
        <end position="131"/>
    </location>
</feature>
<evidence type="ECO:0000259" key="1">
    <source>
        <dbReference type="Pfam" id="PF13474"/>
    </source>
</evidence>
<dbReference type="AlphaFoldDB" id="A0A081NF19"/>
<gene>
    <name evidence="2" type="ORF">GZ78_14150</name>
</gene>
<name>A0A081NF19_9GAMM</name>
<organism evidence="2 3">
    <name type="scientific">Endozoicomonas numazuensis</name>
    <dbReference type="NCBI Taxonomy" id="1137799"/>
    <lineage>
        <taxon>Bacteria</taxon>
        <taxon>Pseudomonadati</taxon>
        <taxon>Pseudomonadota</taxon>
        <taxon>Gammaproteobacteria</taxon>
        <taxon>Oceanospirillales</taxon>
        <taxon>Endozoicomonadaceae</taxon>
        <taxon>Endozoicomonas</taxon>
    </lineage>
</organism>
<dbReference type="OrthoDB" id="6399704at2"/>
<evidence type="ECO:0000313" key="3">
    <source>
        <dbReference type="Proteomes" id="UP000028073"/>
    </source>
</evidence>
<accession>A0A081NF19</accession>
<dbReference type="RefSeq" id="WP_034836815.1">
    <property type="nucleotide sequence ID" value="NZ_JOKH01000003.1"/>
</dbReference>
<protein>
    <recommendedName>
        <fullName evidence="1">SnoaL-like domain-containing protein</fullName>
    </recommendedName>
</protein>